<dbReference type="OrthoDB" id="288590at2759"/>
<dbReference type="eggNOG" id="KOG0143">
    <property type="taxonomic scope" value="Eukaryota"/>
</dbReference>
<dbReference type="GO" id="GO:0002238">
    <property type="term" value="P:response to molecule of fungal origin"/>
    <property type="evidence" value="ECO:0007669"/>
    <property type="project" value="UniProtKB-ARBA"/>
</dbReference>
<keyword evidence="3" id="KW-0847">Vitamin C</keyword>
<evidence type="ECO:0000256" key="5">
    <source>
        <dbReference type="ARBA" id="ARBA00023004"/>
    </source>
</evidence>
<dbReference type="RefSeq" id="XP_006354511.1">
    <property type="nucleotide sequence ID" value="XM_006354449.2"/>
</dbReference>
<reference evidence="9" key="1">
    <citation type="journal article" date="2011" name="Nature">
        <title>Genome sequence and analysis of the tuber crop potato.</title>
        <authorList>
            <consortium name="The Potato Genome Sequencing Consortium"/>
        </authorList>
    </citation>
    <scope>NUCLEOTIDE SEQUENCE [LARGE SCALE GENOMIC DNA]</scope>
    <source>
        <strain evidence="9">cv. DM1-3 516 R44</strain>
    </source>
</reference>
<keyword evidence="9" id="KW-1185">Reference proteome</keyword>
<keyword evidence="4 6" id="KW-0560">Oxidoreductase</keyword>
<organism evidence="8 9">
    <name type="scientific">Solanum tuberosum</name>
    <name type="common">Potato</name>
    <dbReference type="NCBI Taxonomy" id="4113"/>
    <lineage>
        <taxon>Eukaryota</taxon>
        <taxon>Viridiplantae</taxon>
        <taxon>Streptophyta</taxon>
        <taxon>Embryophyta</taxon>
        <taxon>Tracheophyta</taxon>
        <taxon>Spermatophyta</taxon>
        <taxon>Magnoliopsida</taxon>
        <taxon>eudicotyledons</taxon>
        <taxon>Gunneridae</taxon>
        <taxon>Pentapetalae</taxon>
        <taxon>asterids</taxon>
        <taxon>lamiids</taxon>
        <taxon>Solanales</taxon>
        <taxon>Solanaceae</taxon>
        <taxon>Solanoideae</taxon>
        <taxon>Solaneae</taxon>
        <taxon>Solanum</taxon>
    </lineage>
</organism>
<evidence type="ECO:0000313" key="8">
    <source>
        <dbReference type="EnsemblPlants" id="PGSC0003DMT400044407"/>
    </source>
</evidence>
<accession>M1BG55</accession>
<gene>
    <name evidence="8" type="primary">LOC102596577</name>
</gene>
<dbReference type="InterPro" id="IPR026992">
    <property type="entry name" value="DIOX_N"/>
</dbReference>
<dbReference type="PANTHER" id="PTHR10209:SF720">
    <property type="entry name" value="FE2OG DIOXYGENASE DOMAIN-CONTAINING PROTEIN"/>
    <property type="match status" value="1"/>
</dbReference>
<dbReference type="InterPro" id="IPR044861">
    <property type="entry name" value="IPNS-like_FE2OG_OXY"/>
</dbReference>
<proteinExistence type="inferred from homology"/>
<evidence type="ECO:0000256" key="2">
    <source>
        <dbReference type="ARBA" id="ARBA00022723"/>
    </source>
</evidence>
<evidence type="ECO:0000259" key="7">
    <source>
        <dbReference type="PROSITE" id="PS51471"/>
    </source>
</evidence>
<dbReference type="InterPro" id="IPR005123">
    <property type="entry name" value="Oxoglu/Fe-dep_dioxygenase_dom"/>
</dbReference>
<dbReference type="InterPro" id="IPR027443">
    <property type="entry name" value="IPNS-like_sf"/>
</dbReference>
<dbReference type="Pfam" id="PF14226">
    <property type="entry name" value="DIOX_N"/>
    <property type="match status" value="1"/>
</dbReference>
<dbReference type="ExpressionAtlas" id="M1BG55">
    <property type="expression patterns" value="baseline"/>
</dbReference>
<dbReference type="Pfam" id="PF03171">
    <property type="entry name" value="2OG-FeII_Oxy"/>
    <property type="match status" value="1"/>
</dbReference>
<dbReference type="PROSITE" id="PS51471">
    <property type="entry name" value="FE2OG_OXY"/>
    <property type="match status" value="1"/>
</dbReference>
<dbReference type="SUPFAM" id="SSF51197">
    <property type="entry name" value="Clavaminate synthase-like"/>
    <property type="match status" value="1"/>
</dbReference>
<dbReference type="PANTHER" id="PTHR10209">
    <property type="entry name" value="OXIDOREDUCTASE, 2OG-FE II OXYGENASE FAMILY PROTEIN"/>
    <property type="match status" value="1"/>
</dbReference>
<keyword evidence="2 6" id="KW-0479">Metal-binding</keyword>
<dbReference type="FunFam" id="2.60.120.330:FF:000005">
    <property type="entry name" value="1-aminocyclopropane-1-carboxylate oxidase homolog 1"/>
    <property type="match status" value="1"/>
</dbReference>
<dbReference type="Gramene" id="PGSC0003DMT400044407">
    <property type="protein sequence ID" value="PGSC0003DMT400044407"/>
    <property type="gene ID" value="PGSC0003DMG402017239"/>
</dbReference>
<evidence type="ECO:0000256" key="6">
    <source>
        <dbReference type="RuleBase" id="RU003682"/>
    </source>
</evidence>
<evidence type="ECO:0000256" key="3">
    <source>
        <dbReference type="ARBA" id="ARBA00022896"/>
    </source>
</evidence>
<dbReference type="SMR" id="M1BG55"/>
<dbReference type="AlphaFoldDB" id="M1BG55"/>
<feature type="domain" description="Fe2OG dioxygenase" evidence="7">
    <location>
        <begin position="209"/>
        <end position="309"/>
    </location>
</feature>
<dbReference type="Gene3D" id="2.60.120.330">
    <property type="entry name" value="B-lactam Antibiotic, Isopenicillin N Synthase, Chain"/>
    <property type="match status" value="1"/>
</dbReference>
<sequence length="359" mass="40242">MDYDPSDEKKAIDDTKAGVKGLVDSGIVEIPRIFIRPPHELAEELNMCKSTLQVPVVDLSGIEAEDRRKIIVDEIREVSEKLGLFQVINHGVPSSVLEGMIDGTRKFHEQDVKVKKEYYSSDPTTRRVRYDGNVHVYKTKGKTAHWKDTLYVAGLVSGHIEPEELPEVCRKEYVEYTNHVDKLGEILFGILSEGLGLKPDQLKATECAKEQGMACHYYPTCPQPELTLGTGKHTDPVFLTFILQNQIGGLQVMCDNQWADVEPIEHGLVVIIGDLLQILSNDKFVSATHRVVANKVAEPRISVIFFFSGVSTPPKMFGPIKELISEENPPLYKQVLVVDYVSNFLSKPLDKTSLDLVRL</sequence>
<dbReference type="GO" id="GO:0009805">
    <property type="term" value="P:coumarin biosynthetic process"/>
    <property type="evidence" value="ECO:0007669"/>
    <property type="project" value="UniProtKB-ARBA"/>
</dbReference>
<reference evidence="8" key="2">
    <citation type="submission" date="2015-06" db="UniProtKB">
        <authorList>
            <consortium name="EnsemblPlants"/>
        </authorList>
    </citation>
    <scope>IDENTIFICATION</scope>
    <source>
        <strain evidence="8">DM1-3 516 R44</strain>
    </source>
</reference>
<dbReference type="GO" id="GO:0016706">
    <property type="term" value="F:2-oxoglutarate-dependent dioxygenase activity"/>
    <property type="evidence" value="ECO:0007669"/>
    <property type="project" value="UniProtKB-ARBA"/>
</dbReference>
<evidence type="ECO:0000313" key="9">
    <source>
        <dbReference type="Proteomes" id="UP000011115"/>
    </source>
</evidence>
<comment type="similarity">
    <text evidence="1 6">Belongs to the iron/ascorbate-dependent oxidoreductase family.</text>
</comment>
<keyword evidence="5 6" id="KW-0408">Iron</keyword>
<evidence type="ECO:0000256" key="1">
    <source>
        <dbReference type="ARBA" id="ARBA00008056"/>
    </source>
</evidence>
<dbReference type="EnsemblPlants" id="PGSC0003DMT400044407">
    <property type="protein sequence ID" value="PGSC0003DMT400044407"/>
    <property type="gene ID" value="PGSC0003DMG402017239"/>
</dbReference>
<dbReference type="PaxDb" id="4113-PGSC0003DMT400044407"/>
<dbReference type="GO" id="GO:0046872">
    <property type="term" value="F:metal ion binding"/>
    <property type="evidence" value="ECO:0007669"/>
    <property type="project" value="UniProtKB-KW"/>
</dbReference>
<dbReference type="GeneID" id="102596577"/>
<protein>
    <submittedName>
        <fullName evidence="8">Desacetoxyvindoline 4-hydroxylase</fullName>
    </submittedName>
</protein>
<evidence type="ECO:0000256" key="4">
    <source>
        <dbReference type="ARBA" id="ARBA00023002"/>
    </source>
</evidence>
<dbReference type="Proteomes" id="UP000011115">
    <property type="component" value="Unassembled WGS sequence"/>
</dbReference>
<name>M1BG55_SOLTU</name>
<dbReference type="GO" id="GO:0031418">
    <property type="term" value="F:L-ascorbic acid binding"/>
    <property type="evidence" value="ECO:0007669"/>
    <property type="project" value="UniProtKB-KW"/>
</dbReference>